<dbReference type="GO" id="GO:0005886">
    <property type="term" value="C:plasma membrane"/>
    <property type="evidence" value="ECO:0007669"/>
    <property type="project" value="UniProtKB-SubCell"/>
</dbReference>
<evidence type="ECO:0000256" key="1">
    <source>
        <dbReference type="ARBA" id="ARBA00004651"/>
    </source>
</evidence>
<dbReference type="InterPro" id="IPR051461">
    <property type="entry name" value="UPF0750_membrane"/>
</dbReference>
<dbReference type="Pfam" id="PF02588">
    <property type="entry name" value="YitT_membrane"/>
    <property type="match status" value="1"/>
</dbReference>
<feature type="transmembrane region" description="Helical" evidence="6">
    <location>
        <begin position="94"/>
        <end position="116"/>
    </location>
</feature>
<keyword evidence="3 6" id="KW-0812">Transmembrane</keyword>
<reference evidence="7 8" key="1">
    <citation type="submission" date="2019-08" db="EMBL/GenBank/DDBJ databases">
        <authorList>
            <person name="Peeters C."/>
        </authorList>
    </citation>
    <scope>NUCLEOTIDE SEQUENCE [LARGE SCALE GENOMIC DNA]</scope>
    <source>
        <strain evidence="7 8">LMG 31106</strain>
    </source>
</reference>
<comment type="subcellular location">
    <subcellularLocation>
        <location evidence="1">Cell membrane</location>
        <topology evidence="1">Multi-pass membrane protein</topology>
    </subcellularLocation>
</comment>
<keyword evidence="4 6" id="KW-1133">Transmembrane helix</keyword>
<feature type="transmembrane region" description="Helical" evidence="6">
    <location>
        <begin position="192"/>
        <end position="213"/>
    </location>
</feature>
<keyword evidence="2" id="KW-1003">Cell membrane</keyword>
<dbReference type="Proteomes" id="UP000384354">
    <property type="component" value="Unassembled WGS sequence"/>
</dbReference>
<evidence type="ECO:0000256" key="5">
    <source>
        <dbReference type="ARBA" id="ARBA00023136"/>
    </source>
</evidence>
<accession>A0A5E4S4Z3</accession>
<evidence type="ECO:0000256" key="3">
    <source>
        <dbReference type="ARBA" id="ARBA00022692"/>
    </source>
</evidence>
<sequence>MREIIGGVPRHQESRARRLVVFDLQIMEQNPGAMAGSPRSALAAADTIGVPHSVLEDIYAMVIGMAFVVVGLVLLKAAGLVTGGVAGIALLASYVFPLPVGTIFTLVNIPFFLFAYVTMGPRFALKSTVASVGITFALAAMPQTFDVAFVNPLFAAFVGGTLCGMGILALARHGAGVGGTGIVTLWLQRERGINAGITQACIDTTILLASLTTIPAGRVAWSALSALAMSAMVVAWHRPGRYTGR</sequence>
<name>A0A5E4S4Z3_9BURK</name>
<protein>
    <submittedName>
        <fullName evidence="7">Membrane protein</fullName>
    </submittedName>
</protein>
<evidence type="ECO:0000313" key="7">
    <source>
        <dbReference type="EMBL" id="VVD70707.1"/>
    </source>
</evidence>
<gene>
    <name evidence="7" type="ORF">PCE31106_00582</name>
</gene>
<feature type="transmembrane region" description="Helical" evidence="6">
    <location>
        <begin position="58"/>
        <end position="82"/>
    </location>
</feature>
<keyword evidence="5 6" id="KW-0472">Membrane</keyword>
<organism evidence="7 8">
    <name type="scientific">Pandoraea cepalis</name>
    <dbReference type="NCBI Taxonomy" id="2508294"/>
    <lineage>
        <taxon>Bacteria</taxon>
        <taxon>Pseudomonadati</taxon>
        <taxon>Pseudomonadota</taxon>
        <taxon>Betaproteobacteria</taxon>
        <taxon>Burkholderiales</taxon>
        <taxon>Burkholderiaceae</taxon>
        <taxon>Pandoraea</taxon>
    </lineage>
</organism>
<dbReference type="EMBL" id="CABPSL010000001">
    <property type="protein sequence ID" value="VVD70707.1"/>
    <property type="molecule type" value="Genomic_DNA"/>
</dbReference>
<evidence type="ECO:0000313" key="8">
    <source>
        <dbReference type="Proteomes" id="UP000384354"/>
    </source>
</evidence>
<evidence type="ECO:0000256" key="6">
    <source>
        <dbReference type="SAM" id="Phobius"/>
    </source>
</evidence>
<evidence type="ECO:0000256" key="4">
    <source>
        <dbReference type="ARBA" id="ARBA00022989"/>
    </source>
</evidence>
<dbReference type="PANTHER" id="PTHR33545">
    <property type="entry name" value="UPF0750 MEMBRANE PROTEIN YITT-RELATED"/>
    <property type="match status" value="1"/>
</dbReference>
<feature type="transmembrane region" description="Helical" evidence="6">
    <location>
        <begin position="153"/>
        <end position="171"/>
    </location>
</feature>
<evidence type="ECO:0000256" key="2">
    <source>
        <dbReference type="ARBA" id="ARBA00022475"/>
    </source>
</evidence>
<dbReference type="AlphaFoldDB" id="A0A5E4S4Z3"/>
<feature type="transmembrane region" description="Helical" evidence="6">
    <location>
        <begin position="123"/>
        <end position="141"/>
    </location>
</feature>
<dbReference type="InterPro" id="IPR003740">
    <property type="entry name" value="YitT"/>
</dbReference>
<dbReference type="PANTHER" id="PTHR33545:SF5">
    <property type="entry name" value="UPF0750 MEMBRANE PROTEIN YITT"/>
    <property type="match status" value="1"/>
</dbReference>
<proteinExistence type="predicted"/>
<feature type="transmembrane region" description="Helical" evidence="6">
    <location>
        <begin position="219"/>
        <end position="236"/>
    </location>
</feature>